<dbReference type="Pfam" id="PF03372">
    <property type="entry name" value="Exo_endo_phos"/>
    <property type="match status" value="1"/>
</dbReference>
<accession>A0ABY8U0N6</accession>
<dbReference type="Gene3D" id="3.60.10.10">
    <property type="entry name" value="Endonuclease/exonuclease/phosphatase"/>
    <property type="match status" value="1"/>
</dbReference>
<dbReference type="PANTHER" id="PTHR14859:SF1">
    <property type="entry name" value="PGAP2-INTERACTING PROTEIN"/>
    <property type="match status" value="1"/>
</dbReference>
<dbReference type="InterPro" id="IPR005135">
    <property type="entry name" value="Endo/exonuclease/phosphatase"/>
</dbReference>
<dbReference type="PANTHER" id="PTHR14859">
    <property type="entry name" value="CALCOFLUOR WHITE HYPERSENSITIVE PROTEIN PRECURSOR"/>
    <property type="match status" value="1"/>
</dbReference>
<feature type="domain" description="Endonuclease/exonuclease/phosphatase" evidence="1">
    <location>
        <begin position="35"/>
        <end position="316"/>
    </location>
</feature>
<evidence type="ECO:0000313" key="2">
    <source>
        <dbReference type="EMBL" id="WIA14939.1"/>
    </source>
</evidence>
<keyword evidence="3" id="KW-1185">Reference proteome</keyword>
<protein>
    <recommendedName>
        <fullName evidence="1">Endonuclease/exonuclease/phosphatase domain-containing protein</fullName>
    </recommendedName>
</protein>
<reference evidence="2 3" key="1">
    <citation type="submission" date="2023-05" db="EMBL/GenBank/DDBJ databases">
        <title>A 100% complete, gapless, phased diploid assembly of the Scenedesmus obliquus UTEX 3031 genome.</title>
        <authorList>
            <person name="Biondi T.C."/>
            <person name="Hanschen E.R."/>
            <person name="Kwon T."/>
            <person name="Eng W."/>
            <person name="Kruse C.P.S."/>
            <person name="Koehler S.I."/>
            <person name="Kunde Y."/>
            <person name="Gleasner C.D."/>
            <person name="You Mak K.T."/>
            <person name="Polle J."/>
            <person name="Hovde B.T."/>
            <person name="Starkenburg S.R."/>
        </authorList>
    </citation>
    <scope>NUCLEOTIDE SEQUENCE [LARGE SCALE GENOMIC DNA]</scope>
    <source>
        <strain evidence="2 3">DOE0152z</strain>
    </source>
</reference>
<dbReference type="Proteomes" id="UP001244341">
    <property type="component" value="Chromosome 6b"/>
</dbReference>
<dbReference type="SUPFAM" id="SSF56219">
    <property type="entry name" value="DNase I-like"/>
    <property type="match status" value="1"/>
</dbReference>
<dbReference type="EMBL" id="CP126213">
    <property type="protein sequence ID" value="WIA14939.1"/>
    <property type="molecule type" value="Genomic_DNA"/>
</dbReference>
<organism evidence="2 3">
    <name type="scientific">Tetradesmus obliquus</name>
    <name type="common">Green alga</name>
    <name type="synonym">Acutodesmus obliquus</name>
    <dbReference type="NCBI Taxonomy" id="3088"/>
    <lineage>
        <taxon>Eukaryota</taxon>
        <taxon>Viridiplantae</taxon>
        <taxon>Chlorophyta</taxon>
        <taxon>core chlorophytes</taxon>
        <taxon>Chlorophyceae</taxon>
        <taxon>CS clade</taxon>
        <taxon>Sphaeropleales</taxon>
        <taxon>Scenedesmaceae</taxon>
        <taxon>Tetradesmus</taxon>
    </lineage>
</organism>
<sequence>MAPQLLPKPGEVVNQDFRLPLVAAEQSQERPIKLLQWNIERGYELDKVIQQLRQVDADVLSLQEVDIGCERSSCKDTGAAIAQALQLNYLFVCEFEELHSELRNARSQGGGVHGNAILSKFDFAGWHVLEHSHHPIDWEAAPEAQPHKLAAKEPRRGRRLTLAADVATPQGPLRVYCCHLEVFCGITSRAILGDLNTMAHSVARLSPNYCCDGMRWRSLGSSEAAWWQRHVLAVMEPCPVNSYLLQARLPQQVAEAAVNPGFFDPFDVNKDVTLDNPAYRIGPIHLMAGKLDWCLLRGMRVLRKQMGNDDYAASDHKWLLVEAITAVLPGKVGVCGASRKANLRAQ</sequence>
<name>A0ABY8U0N6_TETOB</name>
<evidence type="ECO:0000259" key="1">
    <source>
        <dbReference type="Pfam" id="PF03372"/>
    </source>
</evidence>
<evidence type="ECO:0000313" key="3">
    <source>
        <dbReference type="Proteomes" id="UP001244341"/>
    </source>
</evidence>
<gene>
    <name evidence="2" type="ORF">OEZ85_001650</name>
</gene>
<proteinExistence type="predicted"/>
<dbReference type="InterPro" id="IPR036691">
    <property type="entry name" value="Endo/exonu/phosph_ase_sf"/>
</dbReference>
<dbReference type="InterPro" id="IPR051916">
    <property type="entry name" value="GPI-anchor_lipid_remodeler"/>
</dbReference>